<sequence>AILAQGDARLWRKGGARASHAMGHRSLGGLLEALAAAGDGDGIGDECVEDEEDEEDESSSQRKLVYQRRAVRPSGRAMSIFRQLGALAGLAACAAAAVGMQHVPRSKLLRVMWGTQSNSAINLGESGTSEGMDALEAASWDYYGGHNCYLSHGGRPIQTDEKLNQLSIMECTGRCQLDSRCEAVVMQHNTERGECFLVSEVRLSECVQTGGYDLWRRSVPAISSTTTASSIATTTTTAHTSPTTATTTTTARAGPTSATTTTTARAGPTTATTTTTARAGPTTATTTTTARAGPTTATTTTTARAGLAIGTRTTTARALAAGHSAQRPPRPRRQERPAAAPKPPEWELHSGYNCFVGHGGLPVEGRPVPLAERLSVGDCQAACEASAPCAGAVVKQGEAVGFCWLQAHVELSSCITGTDFDTWLAVPPSGAKAATSAPSNAERHRGAEEAPTAAPPSEAASGRPAELAVQEERGASANATGAGWEPQREWSVRTGLNCFGGRGARHLGVAAGAEPPALELALDDCKAQ</sequence>
<feature type="region of interest" description="Disordered" evidence="1">
    <location>
        <begin position="42"/>
        <end position="64"/>
    </location>
</feature>
<feature type="compositionally biased region" description="Low complexity" evidence="1">
    <location>
        <begin position="224"/>
        <end position="327"/>
    </location>
</feature>
<evidence type="ECO:0008006" key="4">
    <source>
        <dbReference type="Google" id="ProtNLM"/>
    </source>
</evidence>
<gene>
    <name evidence="2" type="ORF">PCOR1329_LOCUS66044</name>
</gene>
<comment type="caution">
    <text evidence="2">The sequence shown here is derived from an EMBL/GenBank/DDBJ whole genome shotgun (WGS) entry which is preliminary data.</text>
</comment>
<proteinExistence type="predicted"/>
<protein>
    <recommendedName>
        <fullName evidence="4">Apple domain-containing protein</fullName>
    </recommendedName>
</protein>
<feature type="non-terminal residue" evidence="2">
    <location>
        <position position="1"/>
    </location>
</feature>
<keyword evidence="3" id="KW-1185">Reference proteome</keyword>
<name>A0ABN9WCE7_9DINO</name>
<accession>A0ABN9WCE7</accession>
<organism evidence="2 3">
    <name type="scientific">Prorocentrum cordatum</name>
    <dbReference type="NCBI Taxonomy" id="2364126"/>
    <lineage>
        <taxon>Eukaryota</taxon>
        <taxon>Sar</taxon>
        <taxon>Alveolata</taxon>
        <taxon>Dinophyceae</taxon>
        <taxon>Prorocentrales</taxon>
        <taxon>Prorocentraceae</taxon>
        <taxon>Prorocentrum</taxon>
    </lineage>
</organism>
<feature type="compositionally biased region" description="Low complexity" evidence="1">
    <location>
        <begin position="449"/>
        <end position="461"/>
    </location>
</feature>
<dbReference type="EMBL" id="CAUYUJ010018490">
    <property type="protein sequence ID" value="CAK0883982.1"/>
    <property type="molecule type" value="Genomic_DNA"/>
</dbReference>
<feature type="region of interest" description="Disordered" evidence="1">
    <location>
        <begin position="224"/>
        <end position="345"/>
    </location>
</feature>
<evidence type="ECO:0000313" key="3">
    <source>
        <dbReference type="Proteomes" id="UP001189429"/>
    </source>
</evidence>
<evidence type="ECO:0000256" key="1">
    <source>
        <dbReference type="SAM" id="MobiDB-lite"/>
    </source>
</evidence>
<feature type="region of interest" description="Disordered" evidence="1">
    <location>
        <begin position="429"/>
        <end position="487"/>
    </location>
</feature>
<feature type="non-terminal residue" evidence="2">
    <location>
        <position position="528"/>
    </location>
</feature>
<dbReference type="Proteomes" id="UP001189429">
    <property type="component" value="Unassembled WGS sequence"/>
</dbReference>
<evidence type="ECO:0000313" key="2">
    <source>
        <dbReference type="EMBL" id="CAK0883982.1"/>
    </source>
</evidence>
<reference evidence="2" key="1">
    <citation type="submission" date="2023-10" db="EMBL/GenBank/DDBJ databases">
        <authorList>
            <person name="Chen Y."/>
            <person name="Shah S."/>
            <person name="Dougan E. K."/>
            <person name="Thang M."/>
            <person name="Chan C."/>
        </authorList>
    </citation>
    <scope>NUCLEOTIDE SEQUENCE [LARGE SCALE GENOMIC DNA]</scope>
</reference>
<feature type="compositionally biased region" description="Acidic residues" evidence="1">
    <location>
        <begin position="42"/>
        <end position="58"/>
    </location>
</feature>